<evidence type="ECO:0000256" key="4">
    <source>
        <dbReference type="PROSITE-ProRule" id="PRU00284"/>
    </source>
</evidence>
<feature type="domain" description="HAMP" evidence="7">
    <location>
        <begin position="205"/>
        <end position="259"/>
    </location>
</feature>
<dbReference type="Pfam" id="PF00672">
    <property type="entry name" value="HAMP"/>
    <property type="match status" value="1"/>
</dbReference>
<accession>A0A2N7F6D3</accession>
<dbReference type="CDD" id="cd06225">
    <property type="entry name" value="HAMP"/>
    <property type="match status" value="1"/>
</dbReference>
<evidence type="ECO:0000256" key="3">
    <source>
        <dbReference type="ARBA" id="ARBA00029447"/>
    </source>
</evidence>
<dbReference type="InterPro" id="IPR004089">
    <property type="entry name" value="MCPsignal_dom"/>
</dbReference>
<evidence type="ECO:0000259" key="7">
    <source>
        <dbReference type="PROSITE" id="PS50885"/>
    </source>
</evidence>
<dbReference type="PANTHER" id="PTHR32089">
    <property type="entry name" value="METHYL-ACCEPTING CHEMOTAXIS PROTEIN MCPB"/>
    <property type="match status" value="1"/>
</dbReference>
<dbReference type="SUPFAM" id="SSF58104">
    <property type="entry name" value="Methyl-accepting chemotaxis protein (MCP) signaling domain"/>
    <property type="match status" value="1"/>
</dbReference>
<keyword evidence="5" id="KW-0812">Transmembrane</keyword>
<dbReference type="GO" id="GO:0016020">
    <property type="term" value="C:membrane"/>
    <property type="evidence" value="ECO:0007669"/>
    <property type="project" value="UniProtKB-SubCell"/>
</dbReference>
<dbReference type="RefSeq" id="WP_102517461.1">
    <property type="nucleotide sequence ID" value="NZ_CAWNSM010000085.1"/>
</dbReference>
<dbReference type="CDD" id="cd11386">
    <property type="entry name" value="MCP_signal"/>
    <property type="match status" value="1"/>
</dbReference>
<feature type="domain" description="Methyl-accepting transducer" evidence="6">
    <location>
        <begin position="264"/>
        <end position="500"/>
    </location>
</feature>
<dbReference type="PANTHER" id="PTHR32089:SF112">
    <property type="entry name" value="LYSOZYME-LIKE PROTEIN-RELATED"/>
    <property type="match status" value="1"/>
</dbReference>
<gene>
    <name evidence="8" type="ORF">BCU17_08590</name>
</gene>
<dbReference type="PROSITE" id="PS50111">
    <property type="entry name" value="CHEMOTAXIS_TRANSDUC_2"/>
    <property type="match status" value="1"/>
</dbReference>
<dbReference type="FunFam" id="1.10.287.950:FF:000001">
    <property type="entry name" value="Methyl-accepting chemotaxis sensory transducer"/>
    <property type="match status" value="1"/>
</dbReference>
<sequence>MFSLSIKNKVLALCLFSFAGFSSILFVGEGALSNNNEQVNRIDKVLYPIMDSSSMNRVLISQLAERFNLAVTLGDEELLQMNAVTYKEIIANFQMQVGSDPSIKYSIIELQKNTTTYFELAHRIAKGMIDGDLALTEVGKLAKQNSDMLEVLTKDINQFSEARISDFENSVTVLEQNNLRSNKIMTVLGITALIALCLFGWFVVHAIRKDLANISDKMRDIAEGEGDLTVRLIHEKNDELKPLVDSFNSFVSHLQRNVTETIENVVELDSISRSLVSTSQNTRKLSKNQNLAIEEVSESLQQLFSAAKDIALNANDASLSATSASEQASMGESQVKSTILAVQELTTDVRQASQVVGQLDTNTQSAGSILDSISAIAEQTNLLALNAAIEAARAGEQGRGFAVVADEVRTLASRTQSSTQEIQSVLSQLQEQAKMASRIISESAMKAENCVEQSLVAEKSLIQITNDVMDISQRNDSIASATEEQEQTSSRIETFVTDIRDMAEGTTDSVQLVDSVAQDIQKITRNLSELTGHFKTR</sequence>
<dbReference type="AlphaFoldDB" id="A0A2N7F6D3"/>
<keyword evidence="5" id="KW-0472">Membrane</keyword>
<protein>
    <submittedName>
        <fullName evidence="8">Chemotaxis protein</fullName>
    </submittedName>
</protein>
<evidence type="ECO:0000259" key="6">
    <source>
        <dbReference type="PROSITE" id="PS50111"/>
    </source>
</evidence>
<dbReference type="SMART" id="SM00304">
    <property type="entry name" value="HAMP"/>
    <property type="match status" value="1"/>
</dbReference>
<comment type="similarity">
    <text evidence="3">Belongs to the methyl-accepting chemotaxis (MCP) protein family.</text>
</comment>
<feature type="transmembrane region" description="Helical" evidence="5">
    <location>
        <begin position="184"/>
        <end position="207"/>
    </location>
</feature>
<dbReference type="Proteomes" id="UP000235330">
    <property type="component" value="Unassembled WGS sequence"/>
</dbReference>
<comment type="subcellular location">
    <subcellularLocation>
        <location evidence="1">Membrane</location>
    </subcellularLocation>
</comment>
<evidence type="ECO:0000313" key="9">
    <source>
        <dbReference type="Proteomes" id="UP000235330"/>
    </source>
</evidence>
<dbReference type="InterPro" id="IPR003660">
    <property type="entry name" value="HAMP_dom"/>
</dbReference>
<evidence type="ECO:0000256" key="1">
    <source>
        <dbReference type="ARBA" id="ARBA00004370"/>
    </source>
</evidence>
<evidence type="ECO:0000256" key="5">
    <source>
        <dbReference type="SAM" id="Phobius"/>
    </source>
</evidence>
<dbReference type="GO" id="GO:0006935">
    <property type="term" value="P:chemotaxis"/>
    <property type="evidence" value="ECO:0007669"/>
    <property type="project" value="UniProtKB-ARBA"/>
</dbReference>
<organism evidence="8 9">
    <name type="scientific">Vibrio splendidus</name>
    <dbReference type="NCBI Taxonomy" id="29497"/>
    <lineage>
        <taxon>Bacteria</taxon>
        <taxon>Pseudomonadati</taxon>
        <taxon>Pseudomonadota</taxon>
        <taxon>Gammaproteobacteria</taxon>
        <taxon>Vibrionales</taxon>
        <taxon>Vibrionaceae</taxon>
        <taxon>Vibrio</taxon>
    </lineage>
</organism>
<dbReference type="EMBL" id="MCWU01000085">
    <property type="protein sequence ID" value="PMJ61196.1"/>
    <property type="molecule type" value="Genomic_DNA"/>
</dbReference>
<name>A0A2N7F6D3_VIBSP</name>
<dbReference type="SMART" id="SM00283">
    <property type="entry name" value="MA"/>
    <property type="match status" value="1"/>
</dbReference>
<keyword evidence="5" id="KW-1133">Transmembrane helix</keyword>
<comment type="caution">
    <text evidence="8">The sequence shown here is derived from an EMBL/GenBank/DDBJ whole genome shotgun (WGS) entry which is preliminary data.</text>
</comment>
<reference evidence="9" key="1">
    <citation type="submission" date="2016-07" db="EMBL/GenBank/DDBJ databases">
        <title>Nontailed viruses are major unrecognized killers of bacteria in the ocean.</title>
        <authorList>
            <person name="Kauffman K."/>
            <person name="Hussain F."/>
            <person name="Yang J."/>
            <person name="Arevalo P."/>
            <person name="Brown J."/>
            <person name="Cutler M."/>
            <person name="Kelly L."/>
            <person name="Polz M.F."/>
        </authorList>
    </citation>
    <scope>NUCLEOTIDE SEQUENCE [LARGE SCALE GENOMIC DNA]</scope>
    <source>
        <strain evidence="9">10N.261.55.E11</strain>
    </source>
</reference>
<evidence type="ECO:0000256" key="2">
    <source>
        <dbReference type="ARBA" id="ARBA00023224"/>
    </source>
</evidence>
<proteinExistence type="inferred from homology"/>
<keyword evidence="2 4" id="KW-0807">Transducer</keyword>
<dbReference type="PROSITE" id="PS50885">
    <property type="entry name" value="HAMP"/>
    <property type="match status" value="1"/>
</dbReference>
<dbReference type="GO" id="GO:0007165">
    <property type="term" value="P:signal transduction"/>
    <property type="evidence" value="ECO:0007669"/>
    <property type="project" value="UniProtKB-KW"/>
</dbReference>
<dbReference type="Gene3D" id="1.10.287.950">
    <property type="entry name" value="Methyl-accepting chemotaxis protein"/>
    <property type="match status" value="1"/>
</dbReference>
<dbReference type="Pfam" id="PF00015">
    <property type="entry name" value="MCPsignal"/>
    <property type="match status" value="1"/>
</dbReference>
<evidence type="ECO:0000313" key="8">
    <source>
        <dbReference type="EMBL" id="PMJ61196.1"/>
    </source>
</evidence>